<keyword evidence="4" id="KW-1185">Reference proteome</keyword>
<dbReference type="InterPro" id="IPR027417">
    <property type="entry name" value="P-loop_NTPase"/>
</dbReference>
<dbReference type="SUPFAM" id="SSF52540">
    <property type="entry name" value="P-loop containing nucleoside triphosphate hydrolases"/>
    <property type="match status" value="1"/>
</dbReference>
<protein>
    <recommendedName>
        <fullName evidence="2">Tyrosine-protein kinase G-rich domain-containing protein</fullName>
    </recommendedName>
</protein>
<evidence type="ECO:0000259" key="2">
    <source>
        <dbReference type="Pfam" id="PF13807"/>
    </source>
</evidence>
<evidence type="ECO:0000313" key="3">
    <source>
        <dbReference type="EMBL" id="MCB5410823.1"/>
    </source>
</evidence>
<feature type="domain" description="Tyrosine-protein kinase G-rich" evidence="2">
    <location>
        <begin position="310"/>
        <end position="384"/>
    </location>
</feature>
<sequence length="653" mass="71015">MTPFPLPAAGLPPPAPAPALSPALREAAPQYQLIRPALLAGFLWRARGWILGLALAAAMLAAFWLWVLAIPLYRAEASVMMETAPPSGLEVTMFTSPFIGTPVEIVSQMEVLRSNELLLQLARAEELEEDPEFAPRPFWSLSPLRSLWPPDAAPAADDQDQRDQALVENLRERLFLRNIPGSLVFELAIASEDPHKSLRLSNALARAYIAHQVASRQQVARDAAAWLSLRSAELRETLILTELQAASQRAASSFRSPEALTLLEQQIKDLRDRLARTGPGTSPESEAAMRSSLARLEASHARQSRDYIALQQLEREVEAQRELYQHFLSQLQQNLARAGLQNAGSMILSLAILPARPFTPRYKLVLGLALLGGGLCGAAIAWMRLASMRGLRTPEEAEQFSGLPVLGMLPLLPGLADGADRVGIGTDPASLETAMIRNLRAGIELALPPEAQAPVILCSSALPGEGKTTTIRALAAHLAGLGQRVLVLDADAWGRQPPATAPLRLRPGDALALDQALMQLCRHQAPRSPFRLEASAIAGLRREDWSPAVFGLVIGFAQRHFDITLIDSPPLLLVRETLRMLPYCDFTLLLVEWQRSDRRHLAESLALLARGRSANGTAIGLVLNKIDRDAIARTGDAASFAPLFQDRGAAHSP</sequence>
<dbReference type="Pfam" id="PF13807">
    <property type="entry name" value="GNVR"/>
    <property type="match status" value="1"/>
</dbReference>
<dbReference type="Proteomes" id="UP001198571">
    <property type="component" value="Unassembled WGS sequence"/>
</dbReference>
<dbReference type="RefSeq" id="WP_226936055.1">
    <property type="nucleotide sequence ID" value="NZ_JACDXX010000011.1"/>
</dbReference>
<organism evidence="3 4">
    <name type="scientific">Pseudogemmobacter faecipullorum</name>
    <dbReference type="NCBI Taxonomy" id="2755041"/>
    <lineage>
        <taxon>Bacteria</taxon>
        <taxon>Pseudomonadati</taxon>
        <taxon>Pseudomonadota</taxon>
        <taxon>Alphaproteobacteria</taxon>
        <taxon>Rhodobacterales</taxon>
        <taxon>Paracoccaceae</taxon>
        <taxon>Pseudogemmobacter</taxon>
    </lineage>
</organism>
<keyword evidence="1" id="KW-0812">Transmembrane</keyword>
<dbReference type="Gene3D" id="3.40.50.300">
    <property type="entry name" value="P-loop containing nucleotide triphosphate hydrolases"/>
    <property type="match status" value="1"/>
</dbReference>
<keyword evidence="1" id="KW-1133">Transmembrane helix</keyword>
<dbReference type="PANTHER" id="PTHR32309">
    <property type="entry name" value="TYROSINE-PROTEIN KINASE"/>
    <property type="match status" value="1"/>
</dbReference>
<name>A0ABS8CN58_9RHOB</name>
<keyword evidence="1" id="KW-0472">Membrane</keyword>
<feature type="transmembrane region" description="Helical" evidence="1">
    <location>
        <begin position="49"/>
        <end position="73"/>
    </location>
</feature>
<evidence type="ECO:0000256" key="1">
    <source>
        <dbReference type="SAM" id="Phobius"/>
    </source>
</evidence>
<evidence type="ECO:0000313" key="4">
    <source>
        <dbReference type="Proteomes" id="UP001198571"/>
    </source>
</evidence>
<reference evidence="3 4" key="1">
    <citation type="submission" date="2020-07" db="EMBL/GenBank/DDBJ databases">
        <title>Pseudogemmobacter sp. nov., isolated from poultry manure in Taiwan.</title>
        <authorList>
            <person name="Lin S.-Y."/>
            <person name="Tang Y.-S."/>
            <person name="Young C.-C."/>
        </authorList>
    </citation>
    <scope>NUCLEOTIDE SEQUENCE [LARGE SCALE GENOMIC DNA]</scope>
    <source>
        <strain evidence="3 4">CC-YST710</strain>
    </source>
</reference>
<dbReference type="EMBL" id="JACDXX010000011">
    <property type="protein sequence ID" value="MCB5410823.1"/>
    <property type="molecule type" value="Genomic_DNA"/>
</dbReference>
<proteinExistence type="predicted"/>
<accession>A0ABS8CN58</accession>
<comment type="caution">
    <text evidence="3">The sequence shown here is derived from an EMBL/GenBank/DDBJ whole genome shotgun (WGS) entry which is preliminary data.</text>
</comment>
<feature type="transmembrane region" description="Helical" evidence="1">
    <location>
        <begin position="364"/>
        <end position="383"/>
    </location>
</feature>
<gene>
    <name evidence="3" type="ORF">H0485_12540</name>
</gene>
<dbReference type="InterPro" id="IPR032807">
    <property type="entry name" value="GNVR"/>
</dbReference>
<dbReference type="PANTHER" id="PTHR32309:SF13">
    <property type="entry name" value="FERRIC ENTEROBACTIN TRANSPORT PROTEIN FEPE"/>
    <property type="match status" value="1"/>
</dbReference>
<dbReference type="InterPro" id="IPR050445">
    <property type="entry name" value="Bact_polysacc_biosynth/exp"/>
</dbReference>